<evidence type="ECO:0000259" key="2">
    <source>
        <dbReference type="Pfam" id="PF21588"/>
    </source>
</evidence>
<dbReference type="Pfam" id="PF21590">
    <property type="entry name" value="AP5B1_C"/>
    <property type="match status" value="1"/>
</dbReference>
<dbReference type="GO" id="GO:0030119">
    <property type="term" value="C:AP-type membrane coat adaptor complex"/>
    <property type="evidence" value="ECO:0007669"/>
    <property type="project" value="TreeGrafter"/>
</dbReference>
<feature type="region of interest" description="Disordered" evidence="1">
    <location>
        <begin position="99"/>
        <end position="119"/>
    </location>
</feature>
<feature type="domain" description="AP-5 complex subunit beta-1 beta-barrel" evidence="3">
    <location>
        <begin position="782"/>
        <end position="856"/>
    </location>
</feature>
<dbReference type="GO" id="GO:0016197">
    <property type="term" value="P:endosomal transport"/>
    <property type="evidence" value="ECO:0007669"/>
    <property type="project" value="InterPro"/>
</dbReference>
<evidence type="ECO:0000259" key="3">
    <source>
        <dbReference type="Pfam" id="PF21589"/>
    </source>
</evidence>
<evidence type="ECO:0008006" key="7">
    <source>
        <dbReference type="Google" id="ProtNLM"/>
    </source>
</evidence>
<dbReference type="InterPro" id="IPR048981">
    <property type="entry name" value="AP5B1_C"/>
</dbReference>
<evidence type="ECO:0000313" key="6">
    <source>
        <dbReference type="Proteomes" id="UP001159428"/>
    </source>
</evidence>
<dbReference type="Pfam" id="PF21588">
    <property type="entry name" value="AP5B1_middle"/>
    <property type="match status" value="1"/>
</dbReference>
<protein>
    <recommendedName>
        <fullName evidence="7">AP-5 complex subunit beta-1</fullName>
    </recommendedName>
</protein>
<dbReference type="InterPro" id="IPR048979">
    <property type="entry name" value="AP5B1_middle"/>
</dbReference>
<dbReference type="PANTHER" id="PTHR34033">
    <property type="entry name" value="AP-5 COMPLEX SUBUNIT BETA-1"/>
    <property type="match status" value="1"/>
</dbReference>
<dbReference type="InterPro" id="IPR038741">
    <property type="entry name" value="AP5B1"/>
</dbReference>
<accession>A0AAU9XNK7</accession>
<evidence type="ECO:0000259" key="4">
    <source>
        <dbReference type="Pfam" id="PF21590"/>
    </source>
</evidence>
<dbReference type="InterPro" id="IPR016024">
    <property type="entry name" value="ARM-type_fold"/>
</dbReference>
<sequence>MSSVALHWMKNLEEFQRSPDTFLKSREITAHHFVLDILQVLYHENLPENVKLQMLFLLQEKVTSLFLDLISVECAVQSLKEIFLPAHKAMLELYTAQTSSSFSPSSNASRADSNPSSRRDMTPYSLVAQSSQIYLSQILVTGTVILISKETLENNQEVFVDFVEVLTDVIDVVNNPFNLLVRRTACDCLWELEMSYPGLLHAKLDHFYAKSAAENSPIFQSYMVLFVTVLHHAMELLLQESANRLDDNCVNSLLTSRTEPLKLLYLPKDASKQFLPVTIQAGALSSRSLTLPENVDTKELKRAVSFLMDNIGFLNTTGIFHVMFQLMQCVKLAELAPNMFKSQFITWVSTTDLSVFHVLLLLKLKFLDDLFLEGDELLLLHRMLLVSSQPTLAQGQRLLCFEWLMHFPAEEDTLILQPTVPHCLDYSQFRFFYPSVFDSVDVTVDKLKVLCLCLDHETLHSSDSAGVPLMQCLMPLLKRVRQGIGGKTVVALFRILFWYYKHHWDSELEREIYKLVLSIVTDHPQFIPHTVDLLNSVSAITPDSKLPTDLLRSLSDHVVSQPVESVLPNLTHHLKLLSLAMRGSDIQPSPTMRFLIQILDKADIARKGDWTVGNCVLAVCYSILLHHNSSSTITELGNLLLFICATYRDIDIRDRARFYYCLLTNVSSKKCSKILTSETAKQGLPHVIADDITTSTFPVPPPVKHISSPFLKLTRVPRPKFEGSLTDLKLSNHGEAKEFTTTKGLLDHYLKMVDGNAYGEEIPIKYYVHFTDSSTLPIPTIIYALVLKFHTDRRYKQLKDIHISYLSAAKSTSPSEGCYVITVNFCPLDPVPAVFKVRAIFSDDNGLTSAMQLENLPVQFCDLFNPLQVPAYFKTAPVTSVKAELFSVLWDHIVKVQRTSEYPAGTGAESIISLSVKWNTMGNILEEHLLPFVMSASDDEVHLGIFMPPCQHLLLKFRPLNDLTVVTMATDDWRLLQLVESYLQQFEHVNR</sequence>
<proteinExistence type="predicted"/>
<dbReference type="EMBL" id="CALNXJ010000053">
    <property type="protein sequence ID" value="CAH3153313.1"/>
    <property type="molecule type" value="Genomic_DNA"/>
</dbReference>
<reference evidence="5 6" key="1">
    <citation type="submission" date="2022-05" db="EMBL/GenBank/DDBJ databases">
        <authorList>
            <consortium name="Genoscope - CEA"/>
            <person name="William W."/>
        </authorList>
    </citation>
    <scope>NUCLEOTIDE SEQUENCE [LARGE SCALE GENOMIC DNA]</scope>
</reference>
<dbReference type="AlphaFoldDB" id="A0AAU9XNK7"/>
<feature type="compositionally biased region" description="Low complexity" evidence="1">
    <location>
        <begin position="99"/>
        <end position="116"/>
    </location>
</feature>
<dbReference type="SUPFAM" id="SSF48371">
    <property type="entry name" value="ARM repeat"/>
    <property type="match status" value="1"/>
</dbReference>
<dbReference type="PANTHER" id="PTHR34033:SF1">
    <property type="entry name" value="AP-5 COMPLEX SUBUNIT BETA-1"/>
    <property type="match status" value="1"/>
</dbReference>
<dbReference type="Proteomes" id="UP001159428">
    <property type="component" value="Unassembled WGS sequence"/>
</dbReference>
<evidence type="ECO:0000256" key="1">
    <source>
        <dbReference type="SAM" id="MobiDB-lite"/>
    </source>
</evidence>
<comment type="caution">
    <text evidence="5">The sequence shown here is derived from an EMBL/GenBank/DDBJ whole genome shotgun (WGS) entry which is preliminary data.</text>
</comment>
<dbReference type="GO" id="GO:0005765">
    <property type="term" value="C:lysosomal membrane"/>
    <property type="evidence" value="ECO:0007669"/>
    <property type="project" value="TreeGrafter"/>
</dbReference>
<keyword evidence="6" id="KW-1185">Reference proteome</keyword>
<gene>
    <name evidence="5" type="ORF">PMEA_00027049</name>
</gene>
<name>A0AAU9XNK7_9CNID</name>
<organism evidence="5 6">
    <name type="scientific">Pocillopora meandrina</name>
    <dbReference type="NCBI Taxonomy" id="46732"/>
    <lineage>
        <taxon>Eukaryota</taxon>
        <taxon>Metazoa</taxon>
        <taxon>Cnidaria</taxon>
        <taxon>Anthozoa</taxon>
        <taxon>Hexacorallia</taxon>
        <taxon>Scleractinia</taxon>
        <taxon>Astrocoeniina</taxon>
        <taxon>Pocilloporidae</taxon>
        <taxon>Pocillopora</taxon>
    </lineage>
</organism>
<dbReference type="InterPro" id="IPR048980">
    <property type="entry name" value="AP5B1_barrel"/>
</dbReference>
<feature type="domain" description="AP5B1 middle" evidence="2">
    <location>
        <begin position="296"/>
        <end position="670"/>
    </location>
</feature>
<evidence type="ECO:0000313" key="5">
    <source>
        <dbReference type="EMBL" id="CAH3153313.1"/>
    </source>
</evidence>
<dbReference type="Pfam" id="PF21589">
    <property type="entry name" value="AP5B1_barrel"/>
    <property type="match status" value="1"/>
</dbReference>
<feature type="domain" description="AP5B1 C-terminal" evidence="4">
    <location>
        <begin position="885"/>
        <end position="985"/>
    </location>
</feature>